<dbReference type="EMBL" id="JAVDDT010000005">
    <property type="protein sequence ID" value="MDQ2069986.1"/>
    <property type="molecule type" value="Genomic_DNA"/>
</dbReference>
<accession>A0ABU0W7I1</accession>
<feature type="transmembrane region" description="Helical" evidence="1">
    <location>
        <begin position="298"/>
        <end position="319"/>
    </location>
</feature>
<evidence type="ECO:0008006" key="4">
    <source>
        <dbReference type="Google" id="ProtNLM"/>
    </source>
</evidence>
<dbReference type="PANTHER" id="PTHR33406">
    <property type="entry name" value="MEMBRANE PROTEIN MJ1562-RELATED"/>
    <property type="match status" value="1"/>
</dbReference>
<keyword evidence="1" id="KW-1133">Transmembrane helix</keyword>
<reference evidence="2 3" key="1">
    <citation type="submission" date="2023-08" db="EMBL/GenBank/DDBJ databases">
        <title>Whole-genome sequencing of halo(alkali)philic microorganisms from hypersaline lakes.</title>
        <authorList>
            <person name="Sorokin D.Y."/>
            <person name="Abbas B."/>
            <person name="Merkel A.Y."/>
        </authorList>
    </citation>
    <scope>NUCLEOTIDE SEQUENCE [LARGE SCALE GENOMIC DNA]</scope>
    <source>
        <strain evidence="2 3">AB-CW4</strain>
    </source>
</reference>
<comment type="caution">
    <text evidence="2">The sequence shown here is derived from an EMBL/GenBank/DDBJ whole genome shotgun (WGS) entry which is preliminary data.</text>
</comment>
<dbReference type="SUPFAM" id="SSF82866">
    <property type="entry name" value="Multidrug efflux transporter AcrB transmembrane domain"/>
    <property type="match status" value="2"/>
</dbReference>
<evidence type="ECO:0000313" key="2">
    <source>
        <dbReference type="EMBL" id="MDQ2069986.1"/>
    </source>
</evidence>
<name>A0ABU0W7I1_9GAMM</name>
<dbReference type="RefSeq" id="WP_306728485.1">
    <property type="nucleotide sequence ID" value="NZ_JAVDDT010000005.1"/>
</dbReference>
<feature type="transmembrane region" description="Helical" evidence="1">
    <location>
        <begin position="408"/>
        <end position="436"/>
    </location>
</feature>
<gene>
    <name evidence="2" type="ORF">RBH19_08875</name>
</gene>
<dbReference type="Gene3D" id="1.20.1640.10">
    <property type="entry name" value="Multidrug efflux transporter AcrB transmembrane domain"/>
    <property type="match status" value="2"/>
</dbReference>
<evidence type="ECO:0000256" key="1">
    <source>
        <dbReference type="SAM" id="Phobius"/>
    </source>
</evidence>
<feature type="transmembrane region" description="Helical" evidence="1">
    <location>
        <begin position="735"/>
        <end position="755"/>
    </location>
</feature>
<feature type="transmembrane region" description="Helical" evidence="1">
    <location>
        <begin position="677"/>
        <end position="698"/>
    </location>
</feature>
<evidence type="ECO:0000313" key="3">
    <source>
        <dbReference type="Proteomes" id="UP001239019"/>
    </source>
</evidence>
<feature type="transmembrane region" description="Helical" evidence="1">
    <location>
        <begin position="271"/>
        <end position="292"/>
    </location>
</feature>
<organism evidence="2 3">
    <name type="scientific">Natronospira bacteriovora</name>
    <dbReference type="NCBI Taxonomy" id="3069753"/>
    <lineage>
        <taxon>Bacteria</taxon>
        <taxon>Pseudomonadati</taxon>
        <taxon>Pseudomonadota</taxon>
        <taxon>Gammaproteobacteria</taxon>
        <taxon>Natronospirales</taxon>
        <taxon>Natronospiraceae</taxon>
        <taxon>Natronospira</taxon>
    </lineage>
</organism>
<dbReference type="Proteomes" id="UP001239019">
    <property type="component" value="Unassembled WGS sequence"/>
</dbReference>
<proteinExistence type="predicted"/>
<feature type="transmembrane region" description="Helical" evidence="1">
    <location>
        <begin position="624"/>
        <end position="646"/>
    </location>
</feature>
<feature type="transmembrane region" description="Helical" evidence="1">
    <location>
        <begin position="245"/>
        <end position="264"/>
    </location>
</feature>
<keyword evidence="3" id="KW-1185">Reference proteome</keyword>
<keyword evidence="1" id="KW-0472">Membrane</keyword>
<feature type="transmembrane region" description="Helical" evidence="1">
    <location>
        <begin position="340"/>
        <end position="360"/>
    </location>
</feature>
<protein>
    <recommendedName>
        <fullName evidence="4">Exporter</fullName>
    </recommendedName>
</protein>
<dbReference type="InterPro" id="IPR050545">
    <property type="entry name" value="Mycobact_MmpL"/>
</dbReference>
<feature type="transmembrane region" description="Helical" evidence="1">
    <location>
        <begin position="653"/>
        <end position="671"/>
    </location>
</feature>
<sequence length="763" mass="81198">MRGALFWLLMLLAVLAVGGFHLAGDGDWLDTDITHLMPAEHQDPVVARALQQDRLGVAGELMLLVTGPTVAAEAAMRAARDELEAAAVARPVRSGSSRDLLDHLADWRFVLLSDTRLEAMRADPAQAYLRAVQARLARPSSTPGLGFDKDPAGFLGDYLSRLPNPYPGLQARGGLWQGERAGEPFWFLPMTLQGEAFDGRFQATVLDALENARLAASAECGDCRLQVTGPVLFAAEQRDLARAEITLISTLSLSGIVLLVLLAFGSLRPVLLGTLALATGVLMAVALSLLLFGRLHVITLVAGTTLLGIAIDYVFKYLVHRAEGDSPGGGADVVRRLRRPLVLGVASSLLCLTVLALSPFPVMRELAVFSGAGLAGAWLTVVWLFPFADRGRPLQLRSRLQQGVNRPVAFFAGLGRVRWLLPLLCLPLGVLAYALIPGSDDLRAFQAELPERLAVDQHLRSLTGTNFPEGFFIVEGDAADTVLEREQALLSRLDQGLADAPIALSRVVPPLTRQKEAHALIGQALNNPRLMEQLQALGLSSAGLQRLRRDWAAADGRWLQPRDLGSGPLAPLADSLWLKHETAPASLVIPRGAPGIESALPPGVRFIRPISLMNENLSAQRRAAGHWILTAAVLGIPLLFVLILGWPRGLRPALAPLCALSITLLFLWLSGIGLNTFVLMGLILGLGVGADYAAFLAAEQRVSPPGVTGIALAAVTTLLAFGLLGLSQVSALGQFGLTVVVGIVAAWLSSFVLACEDGGEGVA</sequence>
<feature type="transmembrane region" description="Helical" evidence="1">
    <location>
        <begin position="710"/>
        <end position="729"/>
    </location>
</feature>
<dbReference type="PANTHER" id="PTHR33406:SF13">
    <property type="entry name" value="MEMBRANE PROTEIN YDFJ"/>
    <property type="match status" value="1"/>
</dbReference>
<keyword evidence="1" id="KW-0812">Transmembrane</keyword>
<feature type="transmembrane region" description="Helical" evidence="1">
    <location>
        <begin position="366"/>
        <end position="387"/>
    </location>
</feature>